<dbReference type="InterPro" id="IPR011060">
    <property type="entry name" value="RibuloseP-bd_barrel"/>
</dbReference>
<keyword evidence="5" id="KW-0210">Decarboxylase</keyword>
<dbReference type="NCBIfam" id="NF001377">
    <property type="entry name" value="PRK00278.2-4"/>
    <property type="match status" value="1"/>
</dbReference>
<comment type="catalytic activity">
    <reaction evidence="1">
        <text>1-(2-carboxyphenylamino)-1-deoxy-D-ribulose 5-phosphate + H(+) = (1S,2R)-1-C-(indol-3-yl)glycerol 3-phosphate + CO2 + H2O</text>
        <dbReference type="Rhea" id="RHEA:23476"/>
        <dbReference type="ChEBI" id="CHEBI:15377"/>
        <dbReference type="ChEBI" id="CHEBI:15378"/>
        <dbReference type="ChEBI" id="CHEBI:16526"/>
        <dbReference type="ChEBI" id="CHEBI:58613"/>
        <dbReference type="ChEBI" id="CHEBI:58866"/>
        <dbReference type="EC" id="4.1.1.48"/>
    </reaction>
</comment>
<evidence type="ECO:0000259" key="9">
    <source>
        <dbReference type="Pfam" id="PF00218"/>
    </source>
</evidence>
<reference evidence="10" key="1">
    <citation type="submission" date="2021-11" db="EMBL/GenBank/DDBJ databases">
        <title>Description of a new species Pelosinus isolated from the bottom sediments of Lake Baikal.</title>
        <authorList>
            <person name="Zakharyuk A."/>
        </authorList>
    </citation>
    <scope>NUCLEOTIDE SEQUENCE</scope>
    <source>
        <strain evidence="10">Bkl1</strain>
    </source>
</reference>
<name>A0ABS8HVC8_9FIRM</name>
<evidence type="ECO:0000256" key="5">
    <source>
        <dbReference type="ARBA" id="ARBA00022793"/>
    </source>
</evidence>
<evidence type="ECO:0000313" key="10">
    <source>
        <dbReference type="EMBL" id="MCC5466469.1"/>
    </source>
</evidence>
<dbReference type="CDD" id="cd00331">
    <property type="entry name" value="IGPS"/>
    <property type="match status" value="1"/>
</dbReference>
<keyword evidence="11" id="KW-1185">Reference proteome</keyword>
<gene>
    <name evidence="10" type="primary">trpC</name>
    <name evidence="10" type="ORF">LMF89_14015</name>
</gene>
<dbReference type="InterPro" id="IPR045186">
    <property type="entry name" value="Indole-3-glycerol_P_synth"/>
</dbReference>
<accession>A0ABS8HVC8</accession>
<evidence type="ECO:0000313" key="11">
    <source>
        <dbReference type="Proteomes" id="UP001165492"/>
    </source>
</evidence>
<dbReference type="RefSeq" id="WP_229535611.1">
    <property type="nucleotide sequence ID" value="NZ_JAJHJB010000018.1"/>
</dbReference>
<comment type="caution">
    <text evidence="10">The sequence shown here is derived from an EMBL/GenBank/DDBJ whole genome shotgun (WGS) entry which is preliminary data.</text>
</comment>
<keyword evidence="8 10" id="KW-0456">Lyase</keyword>
<evidence type="ECO:0000256" key="2">
    <source>
        <dbReference type="ARBA" id="ARBA00004696"/>
    </source>
</evidence>
<evidence type="ECO:0000256" key="6">
    <source>
        <dbReference type="ARBA" id="ARBA00022822"/>
    </source>
</evidence>
<evidence type="ECO:0000256" key="7">
    <source>
        <dbReference type="ARBA" id="ARBA00023141"/>
    </source>
</evidence>
<evidence type="ECO:0000256" key="3">
    <source>
        <dbReference type="ARBA" id="ARBA00012362"/>
    </source>
</evidence>
<dbReference type="EC" id="4.1.1.48" evidence="3"/>
<dbReference type="PANTHER" id="PTHR22854:SF2">
    <property type="entry name" value="INDOLE-3-GLYCEROL-PHOSPHATE SYNTHASE"/>
    <property type="match status" value="1"/>
</dbReference>
<organism evidence="10 11">
    <name type="scientific">Pelosinus baikalensis</name>
    <dbReference type="NCBI Taxonomy" id="2892015"/>
    <lineage>
        <taxon>Bacteria</taxon>
        <taxon>Bacillati</taxon>
        <taxon>Bacillota</taxon>
        <taxon>Negativicutes</taxon>
        <taxon>Selenomonadales</taxon>
        <taxon>Sporomusaceae</taxon>
        <taxon>Pelosinus</taxon>
    </lineage>
</organism>
<comment type="pathway">
    <text evidence="2">Amino-acid biosynthesis; L-tryptophan biosynthesis; L-tryptophan from chorismate: step 4/5.</text>
</comment>
<evidence type="ECO:0000256" key="8">
    <source>
        <dbReference type="ARBA" id="ARBA00023239"/>
    </source>
</evidence>
<dbReference type="Gene3D" id="3.20.20.70">
    <property type="entry name" value="Aldolase class I"/>
    <property type="match status" value="1"/>
</dbReference>
<dbReference type="InterPro" id="IPR013798">
    <property type="entry name" value="Indole-3-glycerol_P_synth_dom"/>
</dbReference>
<dbReference type="PANTHER" id="PTHR22854">
    <property type="entry name" value="TRYPTOPHAN BIOSYNTHESIS PROTEIN"/>
    <property type="match status" value="1"/>
</dbReference>
<dbReference type="GO" id="GO:0004425">
    <property type="term" value="F:indole-3-glycerol-phosphate synthase activity"/>
    <property type="evidence" value="ECO:0007669"/>
    <property type="project" value="UniProtKB-EC"/>
</dbReference>
<dbReference type="Pfam" id="PF00218">
    <property type="entry name" value="IGPS"/>
    <property type="match status" value="1"/>
</dbReference>
<protein>
    <recommendedName>
        <fullName evidence="3">indole-3-glycerol-phosphate synthase</fullName>
        <ecNumber evidence="3">4.1.1.48</ecNumber>
    </recommendedName>
</protein>
<keyword evidence="7" id="KW-0057">Aromatic amino acid biosynthesis</keyword>
<evidence type="ECO:0000256" key="1">
    <source>
        <dbReference type="ARBA" id="ARBA00001633"/>
    </source>
</evidence>
<proteinExistence type="predicted"/>
<dbReference type="EMBL" id="JAJHJB010000018">
    <property type="protein sequence ID" value="MCC5466469.1"/>
    <property type="molecule type" value="Genomic_DNA"/>
</dbReference>
<sequence length="259" mass="28927">MLNEIVTKKRREVAIQKRERPLSQFEKDIIRGDFRFRKGIKEKPWALIAECKLASPTKGELCTAYTECELAQIYTANGATALSVHTDKHFKGKLENIKMVKAVTPLPILRKDFIIDAYQIYESRWAGADAILLIAAVLSDEEMNEYLEVAAMLGLDCLVEVHTLEELLRVQKTSAVLVGINNRDLKTFTTDISNTFALMPYCSSKIVLISESGIKNQEDAKRLQEAGVKGILVGEGLVCAHDIGMMTQEMALCQGQRCS</sequence>
<dbReference type="InterPro" id="IPR013785">
    <property type="entry name" value="Aldolase_TIM"/>
</dbReference>
<keyword evidence="6" id="KW-0822">Tryptophan biosynthesis</keyword>
<dbReference type="SUPFAM" id="SSF51366">
    <property type="entry name" value="Ribulose-phoshate binding barrel"/>
    <property type="match status" value="1"/>
</dbReference>
<evidence type="ECO:0000256" key="4">
    <source>
        <dbReference type="ARBA" id="ARBA00022605"/>
    </source>
</evidence>
<keyword evidence="4" id="KW-0028">Amino-acid biosynthesis</keyword>
<dbReference type="Proteomes" id="UP001165492">
    <property type="component" value="Unassembled WGS sequence"/>
</dbReference>
<feature type="domain" description="Indole-3-glycerol phosphate synthase" evidence="9">
    <location>
        <begin position="2"/>
        <end position="249"/>
    </location>
</feature>